<proteinExistence type="predicted"/>
<keyword evidence="4" id="KW-1185">Reference proteome</keyword>
<reference evidence="3 4" key="1">
    <citation type="journal article" date="2014" name="Front. Microbiol.">
        <title>Population and genomic analysis of the genus Halorubrum.</title>
        <authorList>
            <person name="Fullmer M.S."/>
            <person name="Soucy S.M."/>
            <person name="Swithers K.S."/>
            <person name="Makkay A.M."/>
            <person name="Wheeler R."/>
            <person name="Ventosa A."/>
            <person name="Gogarten J.P."/>
            <person name="Papke R.T."/>
        </authorList>
    </citation>
    <scope>NUCLEOTIDE SEQUENCE [LARGE SCALE GENOMIC DNA]</scope>
    <source>
        <strain evidence="3 4">C49</strain>
    </source>
</reference>
<feature type="domain" description="DUF7968" evidence="2">
    <location>
        <begin position="2"/>
        <end position="108"/>
    </location>
</feature>
<evidence type="ECO:0000313" key="3">
    <source>
        <dbReference type="EMBL" id="PHQ38740.1"/>
    </source>
</evidence>
<feature type="region of interest" description="Disordered" evidence="1">
    <location>
        <begin position="91"/>
        <end position="115"/>
    </location>
</feature>
<protein>
    <recommendedName>
        <fullName evidence="2">DUF7968 domain-containing protein</fullName>
    </recommendedName>
</protein>
<organism evidence="3 4">
    <name type="scientific">Halorubrum persicum</name>
    <dbReference type="NCBI Taxonomy" id="1383844"/>
    <lineage>
        <taxon>Archaea</taxon>
        <taxon>Methanobacteriati</taxon>
        <taxon>Methanobacteriota</taxon>
        <taxon>Stenosarchaea group</taxon>
        <taxon>Halobacteria</taxon>
        <taxon>Halobacteriales</taxon>
        <taxon>Haloferacaceae</taxon>
        <taxon>Halorubrum</taxon>
    </lineage>
</organism>
<dbReference type="EMBL" id="NHOA01000084">
    <property type="protein sequence ID" value="PHQ38740.1"/>
    <property type="molecule type" value="Genomic_DNA"/>
</dbReference>
<gene>
    <name evidence="3" type="ORF">DJ69_10530</name>
</gene>
<evidence type="ECO:0000313" key="4">
    <source>
        <dbReference type="Proteomes" id="UP000222824"/>
    </source>
</evidence>
<dbReference type="AlphaFoldDB" id="A0A2G1WIC9"/>
<dbReference type="RefSeq" id="WP_099255576.1">
    <property type="nucleotide sequence ID" value="NZ_NHOA01000084.1"/>
</dbReference>
<dbReference type="Pfam" id="PF25922">
    <property type="entry name" value="DUF7968"/>
    <property type="match status" value="1"/>
</dbReference>
<feature type="compositionally biased region" description="Polar residues" evidence="1">
    <location>
        <begin position="102"/>
        <end position="115"/>
    </location>
</feature>
<evidence type="ECO:0000259" key="2">
    <source>
        <dbReference type="Pfam" id="PF25922"/>
    </source>
</evidence>
<sequence length="115" mass="12492">MDQTATRVVLSYPEGLSDWGRDQVEADRYRSYFARVLDRVAVGDVREEFVDVGCCGDSLDVPFRVERIEADGDAVDAALVGDATAVDYETRPGDVDGGWRVQSASGPSCSAPEQE</sequence>
<evidence type="ECO:0000256" key="1">
    <source>
        <dbReference type="SAM" id="MobiDB-lite"/>
    </source>
</evidence>
<dbReference type="InterPro" id="IPR058274">
    <property type="entry name" value="DUF7968"/>
</dbReference>
<name>A0A2G1WIC9_9EURY</name>
<dbReference type="Proteomes" id="UP000222824">
    <property type="component" value="Unassembled WGS sequence"/>
</dbReference>
<dbReference type="OrthoDB" id="239888at2157"/>
<accession>A0A2G1WIC9</accession>
<comment type="caution">
    <text evidence="3">The sequence shown here is derived from an EMBL/GenBank/DDBJ whole genome shotgun (WGS) entry which is preliminary data.</text>
</comment>